<evidence type="ECO:0000256" key="1">
    <source>
        <dbReference type="ARBA" id="ARBA00022603"/>
    </source>
</evidence>
<evidence type="ECO:0000313" key="5">
    <source>
        <dbReference type="EMBL" id="CAL6047737.1"/>
    </source>
</evidence>
<gene>
    <name evidence="4" type="ORF">HINF_LOCUS36653</name>
    <name evidence="5" type="ORF">HINF_LOCUS42353</name>
</gene>
<reference evidence="4" key="1">
    <citation type="submission" date="2023-06" db="EMBL/GenBank/DDBJ databases">
        <authorList>
            <person name="Kurt Z."/>
        </authorList>
    </citation>
    <scope>NUCLEOTIDE SEQUENCE</scope>
</reference>
<dbReference type="EMBL" id="CAXDID020000172">
    <property type="protein sequence ID" value="CAL6047737.1"/>
    <property type="molecule type" value="Genomic_DNA"/>
</dbReference>
<organism evidence="4">
    <name type="scientific">Hexamita inflata</name>
    <dbReference type="NCBI Taxonomy" id="28002"/>
    <lineage>
        <taxon>Eukaryota</taxon>
        <taxon>Metamonada</taxon>
        <taxon>Diplomonadida</taxon>
        <taxon>Hexamitidae</taxon>
        <taxon>Hexamitinae</taxon>
        <taxon>Hexamita</taxon>
    </lineage>
</organism>
<evidence type="ECO:0000313" key="4">
    <source>
        <dbReference type="EMBL" id="CAI9949008.1"/>
    </source>
</evidence>
<dbReference type="InterPro" id="IPR029028">
    <property type="entry name" value="Alpha/beta_knot_MTases"/>
</dbReference>
<dbReference type="InterPro" id="IPR045330">
    <property type="entry name" value="TRM3/TARBP1"/>
</dbReference>
<keyword evidence="6" id="KW-1185">Reference proteome</keyword>
<comment type="caution">
    <text evidence="4">The sequence shown here is derived from an EMBL/GenBank/DDBJ whole genome shotgun (WGS) entry which is preliminary data.</text>
</comment>
<dbReference type="InterPro" id="IPR029026">
    <property type="entry name" value="tRNA_m1G_MTases_N"/>
</dbReference>
<reference evidence="5 6" key="2">
    <citation type="submission" date="2024-07" db="EMBL/GenBank/DDBJ databases">
        <authorList>
            <person name="Akdeniz Z."/>
        </authorList>
    </citation>
    <scope>NUCLEOTIDE SEQUENCE [LARGE SCALE GENOMIC DNA]</scope>
</reference>
<dbReference type="AlphaFoldDB" id="A0AA86Q3I6"/>
<dbReference type="EMBL" id="CATOUU010000792">
    <property type="protein sequence ID" value="CAI9949008.1"/>
    <property type="molecule type" value="Genomic_DNA"/>
</dbReference>
<dbReference type="Pfam" id="PF00588">
    <property type="entry name" value="SpoU_methylase"/>
    <property type="match status" value="1"/>
</dbReference>
<dbReference type="InterPro" id="IPR001537">
    <property type="entry name" value="SpoU_MeTrfase"/>
</dbReference>
<protein>
    <submittedName>
        <fullName evidence="4">tRNA guanosine-2'-O-methyltransferase</fullName>
    </submittedName>
    <submittedName>
        <fullName evidence="5">tRNA_guanosine-2'-O-methyltransferase</fullName>
    </submittedName>
</protein>
<dbReference type="GO" id="GO:0030488">
    <property type="term" value="P:tRNA methylation"/>
    <property type="evidence" value="ECO:0007669"/>
    <property type="project" value="InterPro"/>
</dbReference>
<evidence type="ECO:0000313" key="6">
    <source>
        <dbReference type="Proteomes" id="UP001642409"/>
    </source>
</evidence>
<sequence length="1085" mass="124322">MSIVEQACSIHLTQGQIPSIFSQSIDKLQFSQIVSALIKRINDQRSLQLSTLLNLLHQNIELVDDSHKQLVQQYFEQISHNSSQFYKYNNLKCNYEVLAALLKVQHNEDLQLFVLREAEVPAKRIVLDILKQTSDIELINTIETINDASIHLQVQRLHEFFSMTENIKRQKLIQTVAHCFLFSPNIAIRKHFLQYFILQQPKKSLLTEEFIQFSLIPALKETKLLEMHKFFESITILNKLSQLKGEPTFIQEITSQNKQEYELESQTNLLNSNILYNLKITHPNLFQNLAYIDPQVIFLVSLQSYLQNFDIFKISIENVFLSAPVVQLIVNLYVMQKDDAQLESKQSKLTQIQSLLKGLGVELRQELVQQFAHLCCECQSVHLLASFINELNINIKYEQKPNSLEEKLVCVALGNKIDNIFQLQQTQNELNYVLSLNLNVVTKLCQLEKTPLDIYKMHSENNSKVQISQYFQNLGNFQSLETFIQTFQFCTKDVLDIYFEVIRLNKQHLTPDLLKQVFSLQNKHTSVAQADLYKQILSFSDKFSTREFIPEILAYCQKNMQLTAYIFCEYTTTDFEIALTLATFTTNEAFETTSTFYVKNTNSSISDGLKHNFVNSELNLNLRFVQCIWNMLETNCYDEQLLIKAMTLVQNAKSIVYADQQTQIFNSKANQFTLNSLNYKKQVKTFKIFRLIANKIVIKNQSALMQLIEDVKQPLNNPSWLRSSREMVEQTLTELILKLADPSAYITQLLSDSNSKVVQLSAHIIAGLVIVRMKKADEEIVGRLIAGSMGSNHQIRFVSKQILQQIQVQNIYKLDKAIVTALNQTQLAIPGMSLDNLITLMSVPFTCVMDVIYNQARPTVLPFVLNRDAVYFSYEQILQATQDEQYVSKLQSEISIYSAQKSVPEAKPVSESELVAVPSHQKKFQPTSASVFPLIVVASLLDNEVNLGGIARTCEIFKAETLYLSSLSLMSTPQFISASVTASNHLNIQQLQQQDLKSKLLELKSAGYQIVCLEQSQRSIYLNQVQLPEKAVILLGNETRGVPDEFLKICDLAVEIPQFGQVRSLNVHVSAALIIWEWVRQRGFE</sequence>
<dbReference type="PANTHER" id="PTHR12029:SF11">
    <property type="entry name" value="METHYLTRANSFERASE TARBP1-RELATED"/>
    <property type="match status" value="1"/>
</dbReference>
<dbReference type="Proteomes" id="UP001642409">
    <property type="component" value="Unassembled WGS sequence"/>
</dbReference>
<keyword evidence="1" id="KW-0489">Methyltransferase</keyword>
<name>A0AA86Q3I6_9EUKA</name>
<dbReference type="GO" id="GO:0016423">
    <property type="term" value="F:tRNA (guanine) methyltransferase activity"/>
    <property type="evidence" value="ECO:0007669"/>
    <property type="project" value="InterPro"/>
</dbReference>
<dbReference type="PANTHER" id="PTHR12029">
    <property type="entry name" value="RNA METHYLTRANSFERASE"/>
    <property type="match status" value="1"/>
</dbReference>
<feature type="domain" description="tRNA/rRNA methyltransferase SpoU type" evidence="3">
    <location>
        <begin position="934"/>
        <end position="1075"/>
    </location>
</feature>
<keyword evidence="2" id="KW-0808">Transferase</keyword>
<proteinExistence type="predicted"/>
<dbReference type="SUPFAM" id="SSF75217">
    <property type="entry name" value="alpha/beta knot"/>
    <property type="match status" value="1"/>
</dbReference>
<dbReference type="GO" id="GO:0003723">
    <property type="term" value="F:RNA binding"/>
    <property type="evidence" value="ECO:0007669"/>
    <property type="project" value="InterPro"/>
</dbReference>
<evidence type="ECO:0000256" key="2">
    <source>
        <dbReference type="ARBA" id="ARBA00022679"/>
    </source>
</evidence>
<dbReference type="Gene3D" id="3.40.1280.10">
    <property type="match status" value="1"/>
</dbReference>
<dbReference type="InterPro" id="IPR044748">
    <property type="entry name" value="Trm3/TARBP1_C"/>
</dbReference>
<evidence type="ECO:0000259" key="3">
    <source>
        <dbReference type="Pfam" id="PF00588"/>
    </source>
</evidence>
<dbReference type="CDD" id="cd18091">
    <property type="entry name" value="SpoU-like_TRM3-like"/>
    <property type="match status" value="1"/>
</dbReference>
<accession>A0AA86Q3I6</accession>